<dbReference type="EnsemblPlants" id="AUR62013576-RA">
    <property type="protein sequence ID" value="AUR62013576-RA:cds"/>
    <property type="gene ID" value="AUR62013576"/>
</dbReference>
<reference evidence="4" key="1">
    <citation type="journal article" date="2017" name="Nature">
        <title>The genome of Chenopodium quinoa.</title>
        <authorList>
            <person name="Jarvis D.E."/>
            <person name="Ho Y.S."/>
            <person name="Lightfoot D.J."/>
            <person name="Schmoeckel S.M."/>
            <person name="Li B."/>
            <person name="Borm T.J.A."/>
            <person name="Ohyanagi H."/>
            <person name="Mineta K."/>
            <person name="Michell C.T."/>
            <person name="Saber N."/>
            <person name="Kharbatia N.M."/>
            <person name="Rupper R.R."/>
            <person name="Sharp A.R."/>
            <person name="Dally N."/>
            <person name="Boughton B.A."/>
            <person name="Woo Y.H."/>
            <person name="Gao G."/>
            <person name="Schijlen E.G.W.M."/>
            <person name="Guo X."/>
            <person name="Momin A.A."/>
            <person name="Negrao S."/>
            <person name="Al-Babili S."/>
            <person name="Gehring C."/>
            <person name="Roessner U."/>
            <person name="Jung C."/>
            <person name="Murphy K."/>
            <person name="Arold S.T."/>
            <person name="Gojobori T."/>
            <person name="van der Linden C.G."/>
            <person name="van Loo E.N."/>
            <person name="Jellen E.N."/>
            <person name="Maughan P.J."/>
            <person name="Tester M."/>
        </authorList>
    </citation>
    <scope>NUCLEOTIDE SEQUENCE [LARGE SCALE GENOMIC DNA]</scope>
    <source>
        <strain evidence="4">cv. PI 614886</strain>
    </source>
</reference>
<proteinExistence type="predicted"/>
<dbReference type="GO" id="GO:0008408">
    <property type="term" value="F:3'-5' exonuclease activity"/>
    <property type="evidence" value="ECO:0007669"/>
    <property type="project" value="InterPro"/>
</dbReference>
<dbReference type="PANTHER" id="PTHR13620:SF105">
    <property type="entry name" value="OS01G0737700 PROTEIN"/>
    <property type="match status" value="1"/>
</dbReference>
<dbReference type="InterPro" id="IPR012337">
    <property type="entry name" value="RNaseH-like_sf"/>
</dbReference>
<dbReference type="PANTHER" id="PTHR13620">
    <property type="entry name" value="3-5 EXONUCLEASE"/>
    <property type="match status" value="1"/>
</dbReference>
<evidence type="ECO:0000259" key="3">
    <source>
        <dbReference type="Pfam" id="PF01612"/>
    </source>
</evidence>
<dbReference type="AlphaFoldDB" id="A0A803LHX9"/>
<evidence type="ECO:0000313" key="5">
    <source>
        <dbReference type="Proteomes" id="UP000596660"/>
    </source>
</evidence>
<dbReference type="GO" id="GO:0006139">
    <property type="term" value="P:nucleobase-containing compound metabolic process"/>
    <property type="evidence" value="ECO:0007669"/>
    <property type="project" value="InterPro"/>
</dbReference>
<sequence length="86" mass="9681">MIYSCQVQLSSMVDVSKVATEVGKVRVNAGLKEVAIAVLRWEIVKAKEITMSKWNKEVLDECQVMYACIDAFVSYHIGKELIDKSI</sequence>
<keyword evidence="2" id="KW-0378">Hydrolase</keyword>
<evidence type="ECO:0000256" key="2">
    <source>
        <dbReference type="ARBA" id="ARBA00022801"/>
    </source>
</evidence>
<dbReference type="InterPro" id="IPR002562">
    <property type="entry name" value="3'-5'_exonuclease_dom"/>
</dbReference>
<keyword evidence="5" id="KW-1185">Reference proteome</keyword>
<dbReference type="GO" id="GO:0005634">
    <property type="term" value="C:nucleus"/>
    <property type="evidence" value="ECO:0007669"/>
    <property type="project" value="TreeGrafter"/>
</dbReference>
<reference evidence="4" key="2">
    <citation type="submission" date="2021-03" db="UniProtKB">
        <authorList>
            <consortium name="EnsemblPlants"/>
        </authorList>
    </citation>
    <scope>IDENTIFICATION</scope>
</reference>
<accession>A0A803LHX9</accession>
<name>A0A803LHX9_CHEQI</name>
<evidence type="ECO:0000313" key="4">
    <source>
        <dbReference type="EnsemblPlants" id="AUR62013576-RA:cds"/>
    </source>
</evidence>
<dbReference type="Proteomes" id="UP000596660">
    <property type="component" value="Unplaced"/>
</dbReference>
<dbReference type="Gene3D" id="3.30.420.10">
    <property type="entry name" value="Ribonuclease H-like superfamily/Ribonuclease H"/>
    <property type="match status" value="1"/>
</dbReference>
<dbReference type="SUPFAM" id="SSF53098">
    <property type="entry name" value="Ribonuclease H-like"/>
    <property type="match status" value="1"/>
</dbReference>
<keyword evidence="1" id="KW-0540">Nuclease</keyword>
<evidence type="ECO:0000256" key="1">
    <source>
        <dbReference type="ARBA" id="ARBA00022722"/>
    </source>
</evidence>
<organism evidence="4 5">
    <name type="scientific">Chenopodium quinoa</name>
    <name type="common">Quinoa</name>
    <dbReference type="NCBI Taxonomy" id="63459"/>
    <lineage>
        <taxon>Eukaryota</taxon>
        <taxon>Viridiplantae</taxon>
        <taxon>Streptophyta</taxon>
        <taxon>Embryophyta</taxon>
        <taxon>Tracheophyta</taxon>
        <taxon>Spermatophyta</taxon>
        <taxon>Magnoliopsida</taxon>
        <taxon>eudicotyledons</taxon>
        <taxon>Gunneridae</taxon>
        <taxon>Pentapetalae</taxon>
        <taxon>Caryophyllales</taxon>
        <taxon>Chenopodiaceae</taxon>
        <taxon>Chenopodioideae</taxon>
        <taxon>Atripliceae</taxon>
        <taxon>Chenopodium</taxon>
    </lineage>
</organism>
<feature type="domain" description="3'-5' exonuclease" evidence="3">
    <location>
        <begin position="6"/>
        <end position="81"/>
    </location>
</feature>
<dbReference type="Gramene" id="AUR62013576-RA">
    <property type="protein sequence ID" value="AUR62013576-RA:cds"/>
    <property type="gene ID" value="AUR62013576"/>
</dbReference>
<protein>
    <recommendedName>
        <fullName evidence="3">3'-5' exonuclease domain-containing protein</fullName>
    </recommendedName>
</protein>
<dbReference type="InterPro" id="IPR051132">
    <property type="entry name" value="3-5_Exonuclease_domain"/>
</dbReference>
<dbReference type="GO" id="GO:0003676">
    <property type="term" value="F:nucleic acid binding"/>
    <property type="evidence" value="ECO:0007669"/>
    <property type="project" value="InterPro"/>
</dbReference>
<dbReference type="InterPro" id="IPR036397">
    <property type="entry name" value="RNaseH_sf"/>
</dbReference>
<dbReference type="GO" id="GO:0005737">
    <property type="term" value="C:cytoplasm"/>
    <property type="evidence" value="ECO:0007669"/>
    <property type="project" value="TreeGrafter"/>
</dbReference>
<dbReference type="Pfam" id="PF01612">
    <property type="entry name" value="DNA_pol_A_exo1"/>
    <property type="match status" value="1"/>
</dbReference>